<dbReference type="PANTHER" id="PTHR36113">
    <property type="entry name" value="LYASE, PUTATIVE-RELATED-RELATED"/>
    <property type="match status" value="1"/>
</dbReference>
<name>A0A252CAQ8_9LACT</name>
<keyword evidence="1" id="KW-0479">Metal-binding</keyword>
<dbReference type="RefSeq" id="WP_086583236.1">
    <property type="nucleotide sequence ID" value="NZ_MUIZ01000008.1"/>
</dbReference>
<sequence>MYTPNFKSIHHIAIIGSDYEKSRHFYVDILGFPVIRESHRPDKGDVKIDLQMNDSTEIELFIKIDAPERVSYPEAKGLRHLAIQTDNIEADMAYLSDQGIKVEELRVDEITNKKMVFFYDPDELPIELHE</sequence>
<dbReference type="Gene3D" id="3.10.180.10">
    <property type="entry name" value="2,3-Dihydroxybiphenyl 1,2-Dioxygenase, domain 1"/>
    <property type="match status" value="1"/>
</dbReference>
<dbReference type="InterPro" id="IPR037478">
    <property type="entry name" value="YwkD-like_dom"/>
</dbReference>
<reference evidence="3 4" key="1">
    <citation type="submission" date="2017-02" db="EMBL/GenBank/DDBJ databases">
        <authorList>
            <person name="Peterson S.W."/>
        </authorList>
    </citation>
    <scope>NUCLEOTIDE SEQUENCE [LARGE SCALE GENOMIC DNA]</scope>
    <source>
        <strain evidence="3">159469</strain>
    </source>
</reference>
<dbReference type="PROSITE" id="PS51819">
    <property type="entry name" value="VOC"/>
    <property type="match status" value="1"/>
</dbReference>
<dbReference type="InterPro" id="IPR051332">
    <property type="entry name" value="Fosfomycin_Res_Enzymes"/>
</dbReference>
<dbReference type="SUPFAM" id="SSF54593">
    <property type="entry name" value="Glyoxalase/Bleomycin resistance protein/Dihydroxybiphenyl dioxygenase"/>
    <property type="match status" value="1"/>
</dbReference>
<evidence type="ECO:0000313" key="4">
    <source>
        <dbReference type="Proteomes" id="UP000194606"/>
    </source>
</evidence>
<dbReference type="Proteomes" id="UP000194606">
    <property type="component" value="Unassembled WGS sequence"/>
</dbReference>
<accession>A0A252CAQ8</accession>
<dbReference type="Pfam" id="PF00903">
    <property type="entry name" value="Glyoxalase"/>
    <property type="match status" value="1"/>
</dbReference>
<dbReference type="InterPro" id="IPR004360">
    <property type="entry name" value="Glyas_Fos-R_dOase_dom"/>
</dbReference>
<dbReference type="GO" id="GO:0046872">
    <property type="term" value="F:metal ion binding"/>
    <property type="evidence" value="ECO:0007669"/>
    <property type="project" value="UniProtKB-KW"/>
</dbReference>
<proteinExistence type="predicted"/>
<organism evidence="3 4">
    <name type="scientific">Lactococcus petauri</name>
    <dbReference type="NCBI Taxonomy" id="1940789"/>
    <lineage>
        <taxon>Bacteria</taxon>
        <taxon>Bacillati</taxon>
        <taxon>Bacillota</taxon>
        <taxon>Bacilli</taxon>
        <taxon>Lactobacillales</taxon>
        <taxon>Streptococcaceae</taxon>
        <taxon>Lactococcus</taxon>
    </lineage>
</organism>
<dbReference type="CDD" id="cd08352">
    <property type="entry name" value="VOC_Bs_YwkD_like"/>
    <property type="match status" value="1"/>
</dbReference>
<evidence type="ECO:0000259" key="2">
    <source>
        <dbReference type="PROSITE" id="PS51819"/>
    </source>
</evidence>
<evidence type="ECO:0000256" key="1">
    <source>
        <dbReference type="ARBA" id="ARBA00022723"/>
    </source>
</evidence>
<evidence type="ECO:0000313" key="3">
    <source>
        <dbReference type="EMBL" id="OUK03667.1"/>
    </source>
</evidence>
<dbReference type="InterPro" id="IPR029068">
    <property type="entry name" value="Glyas_Bleomycin-R_OHBP_Dase"/>
</dbReference>
<comment type="caution">
    <text evidence="3">The sequence shown here is derived from an EMBL/GenBank/DDBJ whole genome shotgun (WGS) entry which is preliminary data.</text>
</comment>
<dbReference type="PANTHER" id="PTHR36113:SF6">
    <property type="entry name" value="FOSFOMYCIN RESISTANCE PROTEIN FOSX"/>
    <property type="match status" value="1"/>
</dbReference>
<dbReference type="AlphaFoldDB" id="A0A252CAQ8"/>
<dbReference type="InterPro" id="IPR037523">
    <property type="entry name" value="VOC_core"/>
</dbReference>
<gene>
    <name evidence="3" type="ORF">BZZ03_10320</name>
</gene>
<feature type="domain" description="VOC" evidence="2">
    <location>
        <begin position="8"/>
        <end position="130"/>
    </location>
</feature>
<dbReference type="EMBL" id="MUIZ01000008">
    <property type="protein sequence ID" value="OUK03667.1"/>
    <property type="molecule type" value="Genomic_DNA"/>
</dbReference>
<protein>
    <recommendedName>
        <fullName evidence="2">VOC domain-containing protein</fullName>
    </recommendedName>
</protein>